<dbReference type="SUPFAM" id="SSF56024">
    <property type="entry name" value="Phospholipase D/nuclease"/>
    <property type="match status" value="2"/>
</dbReference>
<feature type="domain" description="PLD phosphodiesterase" evidence="5">
    <location>
        <begin position="527"/>
        <end position="554"/>
    </location>
</feature>
<dbReference type="InterPro" id="IPR015679">
    <property type="entry name" value="PLipase_D_fam"/>
</dbReference>
<dbReference type="RefSeq" id="WP_186904343.1">
    <property type="nucleotide sequence ID" value="NZ_JACOGD010000007.1"/>
</dbReference>
<gene>
    <name evidence="6" type="ORF">H8K43_13475</name>
</gene>
<comment type="catalytic activity">
    <reaction evidence="1">
        <text>a 1,2-diacyl-sn-glycero-3-phosphocholine + H2O = a 1,2-diacyl-sn-glycero-3-phosphate + choline + H(+)</text>
        <dbReference type="Rhea" id="RHEA:14445"/>
        <dbReference type="ChEBI" id="CHEBI:15354"/>
        <dbReference type="ChEBI" id="CHEBI:15377"/>
        <dbReference type="ChEBI" id="CHEBI:15378"/>
        <dbReference type="ChEBI" id="CHEBI:57643"/>
        <dbReference type="ChEBI" id="CHEBI:58608"/>
        <dbReference type="EC" id="3.1.4.4"/>
    </reaction>
</comment>
<dbReference type="Gene3D" id="3.30.870.10">
    <property type="entry name" value="Endonuclease Chain A"/>
    <property type="match status" value="2"/>
</dbReference>
<dbReference type="PANTHER" id="PTHR18896:SF76">
    <property type="entry name" value="PHOSPHOLIPASE"/>
    <property type="match status" value="1"/>
</dbReference>
<reference evidence="6 7" key="1">
    <citation type="submission" date="2020-08" db="EMBL/GenBank/DDBJ databases">
        <title>Novel species isolated from subtropical streams in China.</title>
        <authorList>
            <person name="Lu H."/>
        </authorList>
    </citation>
    <scope>NUCLEOTIDE SEQUENCE [LARGE SCALE GENOMIC DNA]</scope>
    <source>
        <strain evidence="6 7">CY22W</strain>
    </source>
</reference>
<dbReference type="PANTHER" id="PTHR18896">
    <property type="entry name" value="PHOSPHOLIPASE D"/>
    <property type="match status" value="1"/>
</dbReference>
<dbReference type="PROSITE" id="PS50035">
    <property type="entry name" value="PLD"/>
    <property type="match status" value="1"/>
</dbReference>
<evidence type="ECO:0000256" key="1">
    <source>
        <dbReference type="ARBA" id="ARBA00000798"/>
    </source>
</evidence>
<evidence type="ECO:0000313" key="6">
    <source>
        <dbReference type="EMBL" id="MBC3932694.1"/>
    </source>
</evidence>
<proteinExistence type="predicted"/>
<accession>A0ABR7A784</accession>
<evidence type="ECO:0000259" key="5">
    <source>
        <dbReference type="PROSITE" id="PS50035"/>
    </source>
</evidence>
<keyword evidence="3" id="KW-0378">Hydrolase</keyword>
<evidence type="ECO:0000256" key="2">
    <source>
        <dbReference type="ARBA" id="ARBA00022737"/>
    </source>
</evidence>
<keyword evidence="7" id="KW-1185">Reference proteome</keyword>
<protein>
    <recommendedName>
        <fullName evidence="5">PLD phosphodiesterase domain-containing protein</fullName>
    </recommendedName>
</protein>
<evidence type="ECO:0000313" key="7">
    <source>
        <dbReference type="Proteomes" id="UP000654304"/>
    </source>
</evidence>
<organism evidence="6 7">
    <name type="scientific">Undibacterium curvum</name>
    <dbReference type="NCBI Taxonomy" id="2762294"/>
    <lineage>
        <taxon>Bacteria</taxon>
        <taxon>Pseudomonadati</taxon>
        <taxon>Pseudomonadota</taxon>
        <taxon>Betaproteobacteria</taxon>
        <taxon>Burkholderiales</taxon>
        <taxon>Oxalobacteraceae</taxon>
        <taxon>Undibacterium</taxon>
    </lineage>
</organism>
<keyword evidence="4" id="KW-0443">Lipid metabolism</keyword>
<evidence type="ECO:0000256" key="3">
    <source>
        <dbReference type="ARBA" id="ARBA00022801"/>
    </source>
</evidence>
<dbReference type="Proteomes" id="UP000654304">
    <property type="component" value="Unassembled WGS sequence"/>
</dbReference>
<dbReference type="EMBL" id="JACOGD010000007">
    <property type="protein sequence ID" value="MBC3932694.1"/>
    <property type="molecule type" value="Genomic_DNA"/>
</dbReference>
<name>A0ABR7A784_9BURK</name>
<comment type="caution">
    <text evidence="6">The sequence shown here is derived from an EMBL/GenBank/DDBJ whole genome shotgun (WGS) entry which is preliminary data.</text>
</comment>
<evidence type="ECO:0000256" key="4">
    <source>
        <dbReference type="ARBA" id="ARBA00023098"/>
    </source>
</evidence>
<dbReference type="InterPro" id="IPR001736">
    <property type="entry name" value="PLipase_D/transphosphatidylase"/>
</dbReference>
<keyword evidence="2" id="KW-0677">Repeat</keyword>
<sequence>MKPDLAKILIPSRHPVGEDNCRATITRQWLLEQRHLSGDHAIVQNSHLDFFICASEAFPEIEADISRATKSVDLICFGFDPAMEISLRHGATWPRGKRYGDLLLEVANRGVVVRLLVWYAGDGHLIEAAGRMANNLPGHPAWSSVQDKKSPDYAIRRYREDWWDNAMQALPRSSSNPFTRCSNLHVRHRALPLIDTMLTVGPSDLTNIQKMSLVRVGTHHQKPILIDYEVPEAAVGYVMGLNSLTDYWDTPRHRYDEPLRGKAWEGSADKKNPMLGLKPYRDYAIRVEGPALVDLNRNFTAAWDSAEKNWNPHHQDFGAPGSLVAHRMSVNKERLVARAAPNCKQVQILRTDAISGDQTIQELYWLVTNQARQYLYIENQYFQNDEWAALLKERRQITLRGLKNNCGMAKEDIPPLHVFIVIPEPEQDGMIPATYDTIAALGQGQQMAKYDAGVKQFRELTPGPDDRMFELAKKYLRSIGKLDSPLLNDMKDSAKKPVVTKADMDKLGIKVLIAKLYTQDQRTAATREIYIHSKLLIADDVFFTLGSANLNVRSMCCDGEINIAGTDPAWIKTMRKRVWSNIAGELDGGDGSLYAIQQTHKNWIKTMDKNASVVTDKTGRLDAHIVTFSDDRGVTLSPRISQRDETLIPDTVQA</sequence>